<dbReference type="PANTHER" id="PTHR10903">
    <property type="entry name" value="GTPASE, IMAP FAMILY MEMBER-RELATED"/>
    <property type="match status" value="1"/>
</dbReference>
<dbReference type="CDD" id="cd01852">
    <property type="entry name" value="AIG1"/>
    <property type="match status" value="1"/>
</dbReference>
<keyword evidence="5" id="KW-1185">Reference proteome</keyword>
<feature type="domain" description="AIG1-type G" evidence="4">
    <location>
        <begin position="37"/>
        <end position="241"/>
    </location>
</feature>
<dbReference type="GeneID" id="114507474"/>
<dbReference type="GO" id="GO:0005525">
    <property type="term" value="F:GTP binding"/>
    <property type="evidence" value="ECO:0007669"/>
    <property type="project" value="UniProtKB-KW"/>
</dbReference>
<protein>
    <submittedName>
        <fullName evidence="6">GTPase IMAP family member 1-like</fullName>
    </submittedName>
</protein>
<evidence type="ECO:0000313" key="5">
    <source>
        <dbReference type="Proteomes" id="UP000504628"/>
    </source>
</evidence>
<dbReference type="PANTHER" id="PTHR10903:SF74">
    <property type="entry name" value="GTPASE IMAP FAMILY MEMBER 1"/>
    <property type="match status" value="1"/>
</dbReference>
<accession>A0A6J2MNH9</accession>
<dbReference type="InterPro" id="IPR006703">
    <property type="entry name" value="G_AIG1"/>
</dbReference>
<dbReference type="InterPro" id="IPR045058">
    <property type="entry name" value="GIMA/IAN/Toc"/>
</dbReference>
<evidence type="ECO:0000256" key="1">
    <source>
        <dbReference type="ARBA" id="ARBA00008535"/>
    </source>
</evidence>
<keyword evidence="3" id="KW-0342">GTP-binding</keyword>
<dbReference type="SUPFAM" id="SSF52540">
    <property type="entry name" value="P-loop containing nucleoside triphosphate hydrolases"/>
    <property type="match status" value="1"/>
</dbReference>
<proteinExistence type="inferred from homology"/>
<dbReference type="GO" id="GO:0005783">
    <property type="term" value="C:endoplasmic reticulum"/>
    <property type="evidence" value="ECO:0007669"/>
    <property type="project" value="TreeGrafter"/>
</dbReference>
<dbReference type="OrthoDB" id="8954335at2759"/>
<dbReference type="FunFam" id="3.40.50.300:FF:000366">
    <property type="entry name" value="GTPase, IMAP family member 2"/>
    <property type="match status" value="1"/>
</dbReference>
<evidence type="ECO:0000313" key="6">
    <source>
        <dbReference type="RefSeq" id="XP_028381074.1"/>
    </source>
</evidence>
<dbReference type="KEGG" id="pdic:114507474"/>
<dbReference type="PROSITE" id="PS51720">
    <property type="entry name" value="G_AIG1"/>
    <property type="match status" value="1"/>
</dbReference>
<reference evidence="6" key="1">
    <citation type="submission" date="2025-08" db="UniProtKB">
        <authorList>
            <consortium name="RefSeq"/>
        </authorList>
    </citation>
    <scope>IDENTIFICATION</scope>
    <source>
        <tissue evidence="6">Muscle</tissue>
    </source>
</reference>
<dbReference type="Gene3D" id="3.40.50.300">
    <property type="entry name" value="P-loop containing nucleotide triphosphate hydrolases"/>
    <property type="match status" value="1"/>
</dbReference>
<dbReference type="InParanoid" id="A0A6J2MNH9"/>
<organism evidence="5 6">
    <name type="scientific">Phyllostomus discolor</name>
    <name type="common">pale spear-nosed bat</name>
    <dbReference type="NCBI Taxonomy" id="89673"/>
    <lineage>
        <taxon>Eukaryota</taxon>
        <taxon>Metazoa</taxon>
        <taxon>Chordata</taxon>
        <taxon>Craniata</taxon>
        <taxon>Vertebrata</taxon>
        <taxon>Euteleostomi</taxon>
        <taxon>Mammalia</taxon>
        <taxon>Eutheria</taxon>
        <taxon>Laurasiatheria</taxon>
        <taxon>Chiroptera</taxon>
        <taxon>Yangochiroptera</taxon>
        <taxon>Phyllostomidae</taxon>
        <taxon>Phyllostominae</taxon>
        <taxon>Phyllostomus</taxon>
    </lineage>
</organism>
<keyword evidence="2" id="KW-0547">Nucleotide-binding</keyword>
<sequence length="302" mass="33518">MNQLCLGLFQLSMGGRRMARDEENAWGYKDSTRDWQERKLRLILAGRTGAGKSATGNSILGQRYFHSRLGATSVTRTCKVGSCRWRQWQVEVMDTPDLFSSQVPKTDPGFQERTRCYLLSAPGPHAVILVTQLGHFTKQDQQALSALKHLFGDHVTTCTIVLFTHKEDLAGGSVQEFVRDTDNCALRRMVTECGGRVCAFNNRAVGPEQEAQVQELLGLVKRLVGNHSSAPFTNNVYHLAQALANADPEEQRHRVAEKLASLTHGWQGSQLLGQLRAWVPPGKMCAALVLGAVFFLLCRLLT</sequence>
<evidence type="ECO:0000256" key="3">
    <source>
        <dbReference type="ARBA" id="ARBA00023134"/>
    </source>
</evidence>
<evidence type="ECO:0000259" key="4">
    <source>
        <dbReference type="PROSITE" id="PS51720"/>
    </source>
</evidence>
<dbReference type="AlphaFoldDB" id="A0A6J2MNH9"/>
<comment type="similarity">
    <text evidence="1">Belongs to the TRAFAC class TrmE-Era-EngA-EngB-Septin-like GTPase superfamily. AIG1/Toc34/Toc159-like paraseptin GTPase family. IAN subfamily.</text>
</comment>
<evidence type="ECO:0000256" key="2">
    <source>
        <dbReference type="ARBA" id="ARBA00022741"/>
    </source>
</evidence>
<name>A0A6J2MNH9_9CHIR</name>
<dbReference type="RefSeq" id="XP_028381074.1">
    <property type="nucleotide sequence ID" value="XM_028525273.2"/>
</dbReference>
<dbReference type="FunCoup" id="A0A6J2MNH9">
    <property type="interactions" value="113"/>
</dbReference>
<gene>
    <name evidence="6" type="primary">LOC114507474</name>
</gene>
<dbReference type="Proteomes" id="UP000504628">
    <property type="component" value="Chromosome 10"/>
</dbReference>
<dbReference type="Pfam" id="PF04548">
    <property type="entry name" value="AIG1"/>
    <property type="match status" value="1"/>
</dbReference>
<dbReference type="InterPro" id="IPR027417">
    <property type="entry name" value="P-loop_NTPase"/>
</dbReference>